<keyword evidence="1" id="KW-0472">Membrane</keyword>
<evidence type="ECO:0000313" key="3">
    <source>
        <dbReference type="Proteomes" id="UP000440713"/>
    </source>
</evidence>
<comment type="caution">
    <text evidence="2">The sequence shown here is derived from an EMBL/GenBank/DDBJ whole genome shotgun (WGS) entry which is preliminary data.</text>
</comment>
<protein>
    <submittedName>
        <fullName evidence="2">AtpZ/AtpI family protein</fullName>
    </submittedName>
</protein>
<name>A0A6N7WZV7_9FIRM</name>
<gene>
    <name evidence="2" type="ORF">FYJ71_05020</name>
</gene>
<dbReference type="InterPro" id="IPR032820">
    <property type="entry name" value="ATPase_put"/>
</dbReference>
<dbReference type="AlphaFoldDB" id="A0A6N7WZV7"/>
<feature type="transmembrane region" description="Helical" evidence="1">
    <location>
        <begin position="12"/>
        <end position="35"/>
    </location>
</feature>
<organism evidence="2 3">
    <name type="scientific">Peptostreptococcus porci</name>
    <dbReference type="NCBI Taxonomy" id="2652282"/>
    <lineage>
        <taxon>Bacteria</taxon>
        <taxon>Bacillati</taxon>
        <taxon>Bacillota</taxon>
        <taxon>Clostridia</taxon>
        <taxon>Peptostreptococcales</taxon>
        <taxon>Peptostreptococcaceae</taxon>
        <taxon>Peptostreptococcus</taxon>
    </lineage>
</organism>
<dbReference type="RefSeq" id="WP_154537731.1">
    <property type="nucleotide sequence ID" value="NZ_JAXFFP010000005.1"/>
</dbReference>
<dbReference type="EMBL" id="VUNE01000002">
    <property type="protein sequence ID" value="MST62338.1"/>
    <property type="molecule type" value="Genomic_DNA"/>
</dbReference>
<feature type="transmembrane region" description="Helical" evidence="1">
    <location>
        <begin position="47"/>
        <end position="68"/>
    </location>
</feature>
<evidence type="ECO:0000313" key="2">
    <source>
        <dbReference type="EMBL" id="MST62338.1"/>
    </source>
</evidence>
<accession>A0A6N7WZV7</accession>
<dbReference type="Proteomes" id="UP000440713">
    <property type="component" value="Unassembled WGS sequence"/>
</dbReference>
<keyword evidence="3" id="KW-1185">Reference proteome</keyword>
<proteinExistence type="predicted"/>
<keyword evidence="1" id="KW-1133">Transmembrane helix</keyword>
<dbReference type="Pfam" id="PF09527">
    <property type="entry name" value="ATPase_gene1"/>
    <property type="match status" value="1"/>
</dbReference>
<sequence>MSKKSVWVEAMRSFSLISQLGIIVVVCIFGCGFFGRFLDSKFSTSPVFTLIFIFIGIGSAFCGVYRTLLPFMKKRK</sequence>
<reference evidence="2 3" key="1">
    <citation type="submission" date="2019-08" db="EMBL/GenBank/DDBJ databases">
        <title>In-depth cultivation of the pig gut microbiome towards novel bacterial diversity and tailored functional studies.</title>
        <authorList>
            <person name="Wylensek D."/>
            <person name="Hitch T.C.A."/>
            <person name="Clavel T."/>
        </authorList>
    </citation>
    <scope>NUCLEOTIDE SEQUENCE [LARGE SCALE GENOMIC DNA]</scope>
    <source>
        <strain evidence="2 3">WCA-SAB-591-4A-A</strain>
    </source>
</reference>
<keyword evidence="1" id="KW-0812">Transmembrane</keyword>
<evidence type="ECO:0000256" key="1">
    <source>
        <dbReference type="SAM" id="Phobius"/>
    </source>
</evidence>